<keyword evidence="1" id="KW-0732">Signal</keyword>
<feature type="signal peptide" evidence="1">
    <location>
        <begin position="1"/>
        <end position="28"/>
    </location>
</feature>
<accession>A0A2M4D9P7</accession>
<dbReference type="EMBL" id="GGFL01010117">
    <property type="protein sequence ID" value="MBW74295.1"/>
    <property type="molecule type" value="Transcribed_RNA"/>
</dbReference>
<feature type="chain" id="PRO_5014947757" evidence="1">
    <location>
        <begin position="29"/>
        <end position="142"/>
    </location>
</feature>
<sequence>MCERERKRVLRTLIAVLFIIIFPPQHHPNHLWDASGFVNVQITTATSTATSSSIGSEKYKYPWLSATMFAMGNVSRINEESMRRVFFGFGGNSPIQSLSQSWCSHIQVAIGSDWECCRFRIYSLRCDATTMERAAFPGPNFH</sequence>
<dbReference type="AlphaFoldDB" id="A0A2M4D9P7"/>
<evidence type="ECO:0000256" key="1">
    <source>
        <dbReference type="SAM" id="SignalP"/>
    </source>
</evidence>
<protein>
    <submittedName>
        <fullName evidence="2">Putative secreted protein</fullName>
    </submittedName>
</protein>
<proteinExistence type="predicted"/>
<organism evidence="2">
    <name type="scientific">Anopheles darlingi</name>
    <name type="common">Mosquito</name>
    <dbReference type="NCBI Taxonomy" id="43151"/>
    <lineage>
        <taxon>Eukaryota</taxon>
        <taxon>Metazoa</taxon>
        <taxon>Ecdysozoa</taxon>
        <taxon>Arthropoda</taxon>
        <taxon>Hexapoda</taxon>
        <taxon>Insecta</taxon>
        <taxon>Pterygota</taxon>
        <taxon>Neoptera</taxon>
        <taxon>Endopterygota</taxon>
        <taxon>Diptera</taxon>
        <taxon>Nematocera</taxon>
        <taxon>Culicoidea</taxon>
        <taxon>Culicidae</taxon>
        <taxon>Anophelinae</taxon>
        <taxon>Anopheles</taxon>
    </lineage>
</organism>
<evidence type="ECO:0000313" key="2">
    <source>
        <dbReference type="EMBL" id="MBW74295.1"/>
    </source>
</evidence>
<name>A0A2M4D9P7_ANODA</name>
<reference evidence="2" key="1">
    <citation type="submission" date="2018-01" db="EMBL/GenBank/DDBJ databases">
        <title>An insight into the sialome of Amazonian anophelines.</title>
        <authorList>
            <person name="Ribeiro J.M."/>
            <person name="Scarpassa V."/>
            <person name="Calvo E."/>
        </authorList>
    </citation>
    <scope>NUCLEOTIDE SEQUENCE</scope>
</reference>